<comment type="caution">
    <text evidence="2">The sequence shown here is derived from an EMBL/GenBank/DDBJ whole genome shotgun (WGS) entry which is preliminary data.</text>
</comment>
<accession>A0A8J3DN31</accession>
<organism evidence="2 3">
    <name type="scientific">Tianweitania populi</name>
    <dbReference type="NCBI Taxonomy" id="1607949"/>
    <lineage>
        <taxon>Bacteria</taxon>
        <taxon>Pseudomonadati</taxon>
        <taxon>Pseudomonadota</taxon>
        <taxon>Alphaproteobacteria</taxon>
        <taxon>Hyphomicrobiales</taxon>
        <taxon>Phyllobacteriaceae</taxon>
        <taxon>Tianweitania</taxon>
    </lineage>
</organism>
<protein>
    <submittedName>
        <fullName evidence="2">Pyridoxamine 5'-phosphate oxidase</fullName>
    </submittedName>
</protein>
<dbReference type="PANTHER" id="PTHR34818:SF1">
    <property type="entry name" value="PROTEIN BLI-3"/>
    <property type="match status" value="1"/>
</dbReference>
<gene>
    <name evidence="2" type="ORF">GCM10016234_08150</name>
</gene>
<keyword evidence="3" id="KW-1185">Reference proteome</keyword>
<reference evidence="2" key="2">
    <citation type="submission" date="2020-09" db="EMBL/GenBank/DDBJ databases">
        <authorList>
            <person name="Sun Q."/>
            <person name="Kim S."/>
        </authorList>
    </citation>
    <scope>NUCLEOTIDE SEQUENCE</scope>
    <source>
        <strain evidence="2">KCTC 42249</strain>
    </source>
</reference>
<evidence type="ECO:0000313" key="2">
    <source>
        <dbReference type="EMBL" id="GHD08533.1"/>
    </source>
</evidence>
<dbReference type="InterPro" id="IPR012349">
    <property type="entry name" value="Split_barrel_FMN-bd"/>
</dbReference>
<evidence type="ECO:0000313" key="3">
    <source>
        <dbReference type="Proteomes" id="UP000630142"/>
    </source>
</evidence>
<dbReference type="PANTHER" id="PTHR34818">
    <property type="entry name" value="PROTEIN BLI-3"/>
    <property type="match status" value="1"/>
</dbReference>
<dbReference type="Proteomes" id="UP000630142">
    <property type="component" value="Unassembled WGS sequence"/>
</dbReference>
<feature type="domain" description="General stress protein FMN-binding split barrel" evidence="1">
    <location>
        <begin position="6"/>
        <end position="131"/>
    </location>
</feature>
<dbReference type="Gene3D" id="2.30.110.10">
    <property type="entry name" value="Electron Transport, Fmn-binding Protein, Chain A"/>
    <property type="match status" value="1"/>
</dbReference>
<sequence>MAEKTLEEIAAAMKGIDIAMLTTVTEDGSLASRPMSNNGDVDFDGDSYYFTYEESRMVADIEEEPAVTLGFAGDDGFYVAVSGDADLIRDKEEFEAHWNPDLDKWFEDGIDTPNIVMIKVEADRLKWWKGEEAGEFTDF</sequence>
<dbReference type="AlphaFoldDB" id="A0A8J3DN31"/>
<dbReference type="SUPFAM" id="SSF50475">
    <property type="entry name" value="FMN-binding split barrel"/>
    <property type="match status" value="1"/>
</dbReference>
<dbReference type="Pfam" id="PF16242">
    <property type="entry name" value="Pyrid_ox_like"/>
    <property type="match status" value="1"/>
</dbReference>
<dbReference type="EMBL" id="BMZQ01000001">
    <property type="protein sequence ID" value="GHD08533.1"/>
    <property type="molecule type" value="Genomic_DNA"/>
</dbReference>
<reference evidence="2" key="1">
    <citation type="journal article" date="2014" name="Int. J. Syst. Evol. Microbiol.">
        <title>Complete genome sequence of Corynebacterium casei LMG S-19264T (=DSM 44701T), isolated from a smear-ripened cheese.</title>
        <authorList>
            <consortium name="US DOE Joint Genome Institute (JGI-PGF)"/>
            <person name="Walter F."/>
            <person name="Albersmeier A."/>
            <person name="Kalinowski J."/>
            <person name="Ruckert C."/>
        </authorList>
    </citation>
    <scope>NUCLEOTIDE SEQUENCE</scope>
    <source>
        <strain evidence="2">KCTC 42249</strain>
    </source>
</reference>
<dbReference type="InterPro" id="IPR038725">
    <property type="entry name" value="YdaG_split_barrel_FMN-bd"/>
</dbReference>
<evidence type="ECO:0000259" key="1">
    <source>
        <dbReference type="Pfam" id="PF16242"/>
    </source>
</evidence>
<dbReference type="InterPro" id="IPR052917">
    <property type="entry name" value="Stress-Dev_Protein"/>
</dbReference>
<proteinExistence type="predicted"/>
<dbReference type="RefSeq" id="WP_189501843.1">
    <property type="nucleotide sequence ID" value="NZ_BMZQ01000001.1"/>
</dbReference>
<name>A0A8J3DN31_9HYPH</name>